<evidence type="ECO:0000313" key="2">
    <source>
        <dbReference type="Proteomes" id="UP000015102"/>
    </source>
</evidence>
<dbReference type="EnsemblMetazoa" id="MESCA000891-RA">
    <property type="protein sequence ID" value="MESCA000891-PA"/>
    <property type="gene ID" value="MESCA000891"/>
</dbReference>
<dbReference type="HOGENOM" id="CLU_2888314_0_0_1"/>
<dbReference type="AlphaFoldDB" id="T1GC87"/>
<keyword evidence="2" id="KW-1185">Reference proteome</keyword>
<accession>T1GC87</accession>
<evidence type="ECO:0000313" key="1">
    <source>
        <dbReference type="EnsemblMetazoa" id="MESCA000891-PA"/>
    </source>
</evidence>
<dbReference type="EMBL" id="CAQQ02394900">
    <property type="status" value="NOT_ANNOTATED_CDS"/>
    <property type="molecule type" value="Genomic_DNA"/>
</dbReference>
<sequence>MEARILQILANKFGDTLVKLPRLTRLSQNSAQSFQLLSMLKTISMLMIMQRSIKAKLIRSSEL</sequence>
<dbReference type="Proteomes" id="UP000015102">
    <property type="component" value="Unassembled WGS sequence"/>
</dbReference>
<organism evidence="1 2">
    <name type="scientific">Megaselia scalaris</name>
    <name type="common">Humpbacked fly</name>
    <name type="synonym">Phora scalaris</name>
    <dbReference type="NCBI Taxonomy" id="36166"/>
    <lineage>
        <taxon>Eukaryota</taxon>
        <taxon>Metazoa</taxon>
        <taxon>Ecdysozoa</taxon>
        <taxon>Arthropoda</taxon>
        <taxon>Hexapoda</taxon>
        <taxon>Insecta</taxon>
        <taxon>Pterygota</taxon>
        <taxon>Neoptera</taxon>
        <taxon>Endopterygota</taxon>
        <taxon>Diptera</taxon>
        <taxon>Brachycera</taxon>
        <taxon>Muscomorpha</taxon>
        <taxon>Platypezoidea</taxon>
        <taxon>Phoridae</taxon>
        <taxon>Megaseliini</taxon>
        <taxon>Megaselia</taxon>
    </lineage>
</organism>
<proteinExistence type="predicted"/>
<protein>
    <submittedName>
        <fullName evidence="1">Uncharacterized protein</fullName>
    </submittedName>
</protein>
<reference evidence="2" key="1">
    <citation type="submission" date="2013-02" db="EMBL/GenBank/DDBJ databases">
        <authorList>
            <person name="Hughes D."/>
        </authorList>
    </citation>
    <scope>NUCLEOTIDE SEQUENCE</scope>
    <source>
        <strain>Durham</strain>
        <strain evidence="2">NC isolate 2 -- Noor lab</strain>
    </source>
</reference>
<name>T1GC87_MEGSC</name>
<reference evidence="1" key="2">
    <citation type="submission" date="2015-06" db="UniProtKB">
        <authorList>
            <consortium name="EnsemblMetazoa"/>
        </authorList>
    </citation>
    <scope>IDENTIFICATION</scope>
</reference>